<evidence type="ECO:0000313" key="9">
    <source>
        <dbReference type="RefSeq" id="XP_013793719.2"/>
    </source>
</evidence>
<reference evidence="9" key="1">
    <citation type="submission" date="2025-08" db="UniProtKB">
        <authorList>
            <consortium name="RefSeq"/>
        </authorList>
    </citation>
    <scope>IDENTIFICATION</scope>
    <source>
        <tissue evidence="9">Muscle</tissue>
    </source>
</reference>
<feature type="transmembrane region" description="Helical" evidence="6">
    <location>
        <begin position="154"/>
        <end position="176"/>
    </location>
</feature>
<accession>A0ABM1C3X5</accession>
<dbReference type="InterPro" id="IPR049452">
    <property type="entry name" value="Anoctamin_TM"/>
</dbReference>
<evidence type="ECO:0000256" key="5">
    <source>
        <dbReference type="ARBA" id="ARBA00023136"/>
    </source>
</evidence>
<feature type="domain" description="Anoctamin transmembrane" evidence="7">
    <location>
        <begin position="20"/>
        <end position="197"/>
    </location>
</feature>
<dbReference type="PANTHER" id="PTHR12308">
    <property type="entry name" value="ANOCTAMIN"/>
    <property type="match status" value="1"/>
</dbReference>
<comment type="subcellular location">
    <subcellularLocation>
        <location evidence="1 6">Membrane</location>
        <topology evidence="1 6">Multi-pass membrane protein</topology>
    </subcellularLocation>
</comment>
<protein>
    <recommendedName>
        <fullName evidence="6">Anoctamin</fullName>
    </recommendedName>
</protein>
<evidence type="ECO:0000256" key="3">
    <source>
        <dbReference type="ARBA" id="ARBA00022692"/>
    </source>
</evidence>
<dbReference type="Proteomes" id="UP000694941">
    <property type="component" value="Unplaced"/>
</dbReference>
<dbReference type="GeneID" id="106477730"/>
<dbReference type="InterPro" id="IPR007632">
    <property type="entry name" value="Anoctamin"/>
</dbReference>
<organism evidence="8 9">
    <name type="scientific">Limulus polyphemus</name>
    <name type="common">Atlantic horseshoe crab</name>
    <dbReference type="NCBI Taxonomy" id="6850"/>
    <lineage>
        <taxon>Eukaryota</taxon>
        <taxon>Metazoa</taxon>
        <taxon>Ecdysozoa</taxon>
        <taxon>Arthropoda</taxon>
        <taxon>Chelicerata</taxon>
        <taxon>Merostomata</taxon>
        <taxon>Xiphosura</taxon>
        <taxon>Limulidae</taxon>
        <taxon>Limulus</taxon>
    </lineage>
</organism>
<name>A0ABM1C3X5_LIMPO</name>
<evidence type="ECO:0000256" key="1">
    <source>
        <dbReference type="ARBA" id="ARBA00004141"/>
    </source>
</evidence>
<dbReference type="Pfam" id="PF04547">
    <property type="entry name" value="Anoctamin"/>
    <property type="match status" value="1"/>
</dbReference>
<proteinExistence type="inferred from homology"/>
<comment type="caution">
    <text evidence="6">Lacks conserved residue(s) required for the propagation of feature annotation.</text>
</comment>
<keyword evidence="4 6" id="KW-1133">Transmembrane helix</keyword>
<evidence type="ECO:0000256" key="2">
    <source>
        <dbReference type="ARBA" id="ARBA00009671"/>
    </source>
</evidence>
<dbReference type="RefSeq" id="XP_013793719.2">
    <property type="nucleotide sequence ID" value="XM_013938265.2"/>
</dbReference>
<evidence type="ECO:0000256" key="6">
    <source>
        <dbReference type="RuleBase" id="RU280814"/>
    </source>
</evidence>
<feature type="transmembrane region" description="Helical" evidence="6">
    <location>
        <begin position="105"/>
        <end position="128"/>
    </location>
</feature>
<feature type="non-terminal residue" evidence="9">
    <location>
        <position position="197"/>
    </location>
</feature>
<gene>
    <name evidence="9" type="primary">LOC106477730</name>
</gene>
<evidence type="ECO:0000256" key="4">
    <source>
        <dbReference type="ARBA" id="ARBA00022989"/>
    </source>
</evidence>
<keyword evidence="3 6" id="KW-0812">Transmembrane</keyword>
<keyword evidence="5 6" id="KW-0472">Membrane</keyword>
<dbReference type="PANTHER" id="PTHR12308:SF73">
    <property type="entry name" value="ANOCTAMIN"/>
    <property type="match status" value="1"/>
</dbReference>
<evidence type="ECO:0000313" key="8">
    <source>
        <dbReference type="Proteomes" id="UP000694941"/>
    </source>
</evidence>
<keyword evidence="8" id="KW-1185">Reference proteome</keyword>
<evidence type="ECO:0000259" key="7">
    <source>
        <dbReference type="Pfam" id="PF04547"/>
    </source>
</evidence>
<sequence>MGTDGIFGLGAEYTDNCGDTGNNNCMSLLSFQLLTLMIIKPVPKFFQDIIIPLLKKMFRRCQGTKVDDFSPSEGHSRMHYLLREMQKPNAEDFRLSEFNEKIIQYGYLMLFAASFPLAPLLALIINIIDLRVDGKRLLWWNRRPIPFRDNDIGIWFHILRFMNVLGVISNAFLIAFTSEFGQSLTLAQKFLFVIGFE</sequence>
<comment type="similarity">
    <text evidence="2 6">Belongs to the anoctamin family.</text>
</comment>